<keyword evidence="8" id="KW-1185">Reference proteome</keyword>
<dbReference type="EMBL" id="QYBC01000011">
    <property type="protein sequence ID" value="RYB04210.1"/>
    <property type="molecule type" value="Genomic_DNA"/>
</dbReference>
<dbReference type="Gene3D" id="1.20.1260.100">
    <property type="entry name" value="TspO/MBR protein"/>
    <property type="match status" value="1"/>
</dbReference>
<dbReference type="GO" id="GO:0033013">
    <property type="term" value="P:tetrapyrrole metabolic process"/>
    <property type="evidence" value="ECO:0007669"/>
    <property type="project" value="UniProtKB-ARBA"/>
</dbReference>
<keyword evidence="5 6" id="KW-0472">Membrane</keyword>
<dbReference type="PIRSF" id="PIRSF005859">
    <property type="entry name" value="PBR"/>
    <property type="match status" value="1"/>
</dbReference>
<proteinExistence type="inferred from homology"/>
<dbReference type="FunFam" id="1.20.1260.100:FF:000001">
    <property type="entry name" value="translocator protein 2"/>
    <property type="match status" value="1"/>
</dbReference>
<feature type="transmembrane region" description="Helical" evidence="6">
    <location>
        <begin position="46"/>
        <end position="66"/>
    </location>
</feature>
<organism evidence="7 8">
    <name type="scientific">Lichenibacterium ramalinae</name>
    <dbReference type="NCBI Taxonomy" id="2316527"/>
    <lineage>
        <taxon>Bacteria</taxon>
        <taxon>Pseudomonadati</taxon>
        <taxon>Pseudomonadota</taxon>
        <taxon>Alphaproteobacteria</taxon>
        <taxon>Hyphomicrobiales</taxon>
        <taxon>Lichenihabitantaceae</taxon>
        <taxon>Lichenibacterium</taxon>
    </lineage>
</organism>
<dbReference type="AlphaFoldDB" id="A0A4Q2RAT6"/>
<evidence type="ECO:0000256" key="5">
    <source>
        <dbReference type="ARBA" id="ARBA00023136"/>
    </source>
</evidence>
<comment type="caution">
    <text evidence="7">The sequence shown here is derived from an EMBL/GenBank/DDBJ whole genome shotgun (WGS) entry which is preliminary data.</text>
</comment>
<dbReference type="InterPro" id="IPR038330">
    <property type="entry name" value="TspO/MBR-related_sf"/>
</dbReference>
<dbReference type="PANTHER" id="PTHR10057">
    <property type="entry name" value="PERIPHERAL-TYPE BENZODIAZEPINE RECEPTOR"/>
    <property type="match status" value="1"/>
</dbReference>
<dbReference type="RefSeq" id="WP_129219906.1">
    <property type="nucleotide sequence ID" value="NZ_QYBC01000011.1"/>
</dbReference>
<dbReference type="InterPro" id="IPR004307">
    <property type="entry name" value="TspO_MBR"/>
</dbReference>
<dbReference type="CDD" id="cd15904">
    <property type="entry name" value="TSPO_MBR"/>
    <property type="match status" value="1"/>
</dbReference>
<evidence type="ECO:0000256" key="4">
    <source>
        <dbReference type="ARBA" id="ARBA00022989"/>
    </source>
</evidence>
<evidence type="ECO:0000256" key="1">
    <source>
        <dbReference type="ARBA" id="ARBA00004141"/>
    </source>
</evidence>
<name>A0A4Q2RAT6_9HYPH</name>
<dbReference type="OrthoDB" id="9795496at2"/>
<keyword evidence="4 6" id="KW-1133">Transmembrane helix</keyword>
<feature type="transmembrane region" description="Helical" evidence="6">
    <location>
        <begin position="73"/>
        <end position="96"/>
    </location>
</feature>
<accession>A0A4Q2RAT6</accession>
<keyword evidence="3 6" id="KW-0812">Transmembrane</keyword>
<evidence type="ECO:0000313" key="8">
    <source>
        <dbReference type="Proteomes" id="UP000289411"/>
    </source>
</evidence>
<feature type="transmembrane region" description="Helical" evidence="6">
    <location>
        <begin position="102"/>
        <end position="121"/>
    </location>
</feature>
<comment type="subcellular location">
    <subcellularLocation>
        <location evidence="1">Membrane</location>
        <topology evidence="1">Multi-pass membrane protein</topology>
    </subcellularLocation>
</comment>
<reference evidence="7 8" key="2">
    <citation type="submission" date="2019-02" db="EMBL/GenBank/DDBJ databases">
        <title>'Lichenibacterium ramalinii' gen. nov. sp. nov., 'Lichenibacterium minor' gen. nov. sp. nov.</title>
        <authorList>
            <person name="Pankratov T."/>
        </authorList>
    </citation>
    <scope>NUCLEOTIDE SEQUENCE [LARGE SCALE GENOMIC DNA]</scope>
    <source>
        <strain evidence="7 8">RmlP001</strain>
    </source>
</reference>
<dbReference type="PANTHER" id="PTHR10057:SF0">
    <property type="entry name" value="TRANSLOCATOR PROTEIN"/>
    <property type="match status" value="1"/>
</dbReference>
<dbReference type="Pfam" id="PF03073">
    <property type="entry name" value="TspO_MBR"/>
    <property type="match status" value="1"/>
</dbReference>
<sequence length="159" mass="17202">MQMNSGLALAGFVLAALAAASSGVVFRPGAWYLTLRKPGWTPRPWVFPVVWTPLYIAIALSGWLAWRETGLFVLPFAAYGVQLLLNAGWSAVFFGLHRPDLALGEIVLLWLSILATIVGFAPVSAAAAWLLVPYLAWVTVAALLNATVWRLNADTLARV</sequence>
<feature type="transmembrane region" description="Helical" evidence="6">
    <location>
        <begin position="128"/>
        <end position="149"/>
    </location>
</feature>
<comment type="similarity">
    <text evidence="2">Belongs to the TspO/BZRP family.</text>
</comment>
<reference evidence="7 8" key="1">
    <citation type="submission" date="2018-09" db="EMBL/GenBank/DDBJ databases">
        <authorList>
            <person name="Grouzdev D.S."/>
            <person name="Krutkina M.S."/>
        </authorList>
    </citation>
    <scope>NUCLEOTIDE SEQUENCE [LARGE SCALE GENOMIC DNA]</scope>
    <source>
        <strain evidence="7 8">RmlP001</strain>
    </source>
</reference>
<evidence type="ECO:0000313" key="7">
    <source>
        <dbReference type="EMBL" id="RYB04210.1"/>
    </source>
</evidence>
<dbReference type="Proteomes" id="UP000289411">
    <property type="component" value="Unassembled WGS sequence"/>
</dbReference>
<protein>
    <submittedName>
        <fullName evidence="7">Tryptophan-rich sensory protein</fullName>
    </submittedName>
</protein>
<evidence type="ECO:0000256" key="3">
    <source>
        <dbReference type="ARBA" id="ARBA00022692"/>
    </source>
</evidence>
<dbReference type="GO" id="GO:0016020">
    <property type="term" value="C:membrane"/>
    <property type="evidence" value="ECO:0007669"/>
    <property type="project" value="UniProtKB-SubCell"/>
</dbReference>
<evidence type="ECO:0000256" key="2">
    <source>
        <dbReference type="ARBA" id="ARBA00007524"/>
    </source>
</evidence>
<gene>
    <name evidence="7" type="ORF">D3272_14470</name>
</gene>
<evidence type="ECO:0000256" key="6">
    <source>
        <dbReference type="SAM" id="Phobius"/>
    </source>
</evidence>